<dbReference type="InterPro" id="IPR001845">
    <property type="entry name" value="HTH_ArsR_DNA-bd_dom"/>
</dbReference>
<dbReference type="SUPFAM" id="SSF46785">
    <property type="entry name" value="Winged helix' DNA-binding domain"/>
    <property type="match status" value="1"/>
</dbReference>
<dbReference type="GO" id="GO:0003700">
    <property type="term" value="F:DNA-binding transcription factor activity"/>
    <property type="evidence" value="ECO:0007669"/>
    <property type="project" value="InterPro"/>
</dbReference>
<dbReference type="AlphaFoldDB" id="A0A9Q4C6H4"/>
<dbReference type="NCBIfam" id="NF033788">
    <property type="entry name" value="HTH_metalloreg"/>
    <property type="match status" value="1"/>
</dbReference>
<comment type="caution">
    <text evidence="6">The sequence shown here is derived from an EMBL/GenBank/DDBJ whole genome shotgun (WGS) entry which is preliminary data.</text>
</comment>
<dbReference type="CDD" id="cd00090">
    <property type="entry name" value="HTH_ARSR"/>
    <property type="match status" value="1"/>
</dbReference>
<organism evidence="6 7">
    <name type="scientific">Corynebacterium pygosceleis</name>
    <dbReference type="NCBI Taxonomy" id="2800406"/>
    <lineage>
        <taxon>Bacteria</taxon>
        <taxon>Bacillati</taxon>
        <taxon>Actinomycetota</taxon>
        <taxon>Actinomycetes</taxon>
        <taxon>Mycobacteriales</taxon>
        <taxon>Corynebacteriaceae</taxon>
        <taxon>Corynebacterium</taxon>
    </lineage>
</organism>
<dbReference type="Gene3D" id="1.10.10.10">
    <property type="entry name" value="Winged helix-like DNA-binding domain superfamily/Winged helix DNA-binding domain"/>
    <property type="match status" value="1"/>
</dbReference>
<keyword evidence="8" id="KW-1185">Reference proteome</keyword>
<evidence type="ECO:0000256" key="2">
    <source>
        <dbReference type="ARBA" id="ARBA00023125"/>
    </source>
</evidence>
<dbReference type="InterPro" id="IPR011991">
    <property type="entry name" value="ArsR-like_HTH"/>
</dbReference>
<evidence type="ECO:0000256" key="3">
    <source>
        <dbReference type="ARBA" id="ARBA00023163"/>
    </source>
</evidence>
<dbReference type="RefSeq" id="WP_248166992.1">
    <property type="nucleotide sequence ID" value="NZ_JALNJA010000001.1"/>
</dbReference>
<dbReference type="InterPro" id="IPR036390">
    <property type="entry name" value="WH_DNA-bd_sf"/>
</dbReference>
<evidence type="ECO:0000313" key="5">
    <source>
        <dbReference type="EMBL" id="MCX7444213.1"/>
    </source>
</evidence>
<dbReference type="EMBL" id="JAPMKU010000001">
    <property type="protein sequence ID" value="MCX7467304.1"/>
    <property type="molecule type" value="Genomic_DNA"/>
</dbReference>
<accession>A0A9Q4C6H4</accession>
<evidence type="ECO:0000313" key="7">
    <source>
        <dbReference type="Proteomes" id="UP001071478"/>
    </source>
</evidence>
<dbReference type="GO" id="GO:0003677">
    <property type="term" value="F:DNA binding"/>
    <property type="evidence" value="ECO:0007669"/>
    <property type="project" value="UniProtKB-KW"/>
</dbReference>
<sequence>MKMKPRDPAVSLAHDPPVSAELLDTGAATLKLLAEPTRLHLLWLLSGAEYSVGDLVEATGISRTAVSQHLAKLRSGNLVQTRKDGRRVIYRMDDGHLVRLVTEAVNHADHVISGEPRHP</sequence>
<dbReference type="PROSITE" id="PS50987">
    <property type="entry name" value="HTH_ARSR_2"/>
    <property type="match status" value="1"/>
</dbReference>
<evidence type="ECO:0000313" key="6">
    <source>
        <dbReference type="EMBL" id="MCX7467304.1"/>
    </source>
</evidence>
<proteinExistence type="predicted"/>
<dbReference type="EMBL" id="JAPMKV010000001">
    <property type="protein sequence ID" value="MCX7444213.1"/>
    <property type="molecule type" value="Genomic_DNA"/>
</dbReference>
<dbReference type="Proteomes" id="UP001071478">
    <property type="component" value="Unassembled WGS sequence"/>
</dbReference>
<dbReference type="SMART" id="SM00418">
    <property type="entry name" value="HTH_ARSR"/>
    <property type="match status" value="1"/>
</dbReference>
<dbReference type="Proteomes" id="UP001081709">
    <property type="component" value="Unassembled WGS sequence"/>
</dbReference>
<dbReference type="Pfam" id="PF01022">
    <property type="entry name" value="HTH_5"/>
    <property type="match status" value="1"/>
</dbReference>
<dbReference type="PANTHER" id="PTHR43132">
    <property type="entry name" value="ARSENICAL RESISTANCE OPERON REPRESSOR ARSR-RELATED"/>
    <property type="match status" value="1"/>
</dbReference>
<dbReference type="PRINTS" id="PR00778">
    <property type="entry name" value="HTHARSR"/>
</dbReference>
<reference evidence="6" key="1">
    <citation type="submission" date="2022-11" db="EMBL/GenBank/DDBJ databases">
        <title>Corynebacterium sp. isolated from Penguins.</title>
        <authorList>
            <person name="Sedlar K."/>
            <person name="Svec P."/>
        </authorList>
    </citation>
    <scope>NUCLEOTIDE SEQUENCE</scope>
    <source>
        <strain evidence="5">P7003</strain>
        <strain evidence="6">P7374</strain>
    </source>
</reference>
<keyword evidence="1" id="KW-0805">Transcription regulation</keyword>
<dbReference type="InterPro" id="IPR036388">
    <property type="entry name" value="WH-like_DNA-bd_sf"/>
</dbReference>
<dbReference type="InterPro" id="IPR051011">
    <property type="entry name" value="Metal_resp_trans_reg"/>
</dbReference>
<evidence type="ECO:0000259" key="4">
    <source>
        <dbReference type="PROSITE" id="PS50987"/>
    </source>
</evidence>
<name>A0A9Q4C6H4_9CORY</name>
<protein>
    <submittedName>
        <fullName evidence="6">Metalloregulator ArsR/SmtB family transcription factor</fullName>
    </submittedName>
</protein>
<feature type="domain" description="HTH arsR-type" evidence="4">
    <location>
        <begin position="18"/>
        <end position="112"/>
    </location>
</feature>
<dbReference type="PANTHER" id="PTHR43132:SF8">
    <property type="entry name" value="HTH-TYPE TRANSCRIPTIONAL REGULATOR KMTR"/>
    <property type="match status" value="1"/>
</dbReference>
<evidence type="ECO:0000313" key="8">
    <source>
        <dbReference type="Proteomes" id="UP001081709"/>
    </source>
</evidence>
<keyword evidence="3" id="KW-0804">Transcription</keyword>
<keyword evidence="2" id="KW-0238">DNA-binding</keyword>
<gene>
    <name evidence="5" type="ORF">OS125_03000</name>
    <name evidence="6" type="ORF">OS129_00195</name>
</gene>
<evidence type="ECO:0000256" key="1">
    <source>
        <dbReference type="ARBA" id="ARBA00023015"/>
    </source>
</evidence>